<reference evidence="2 3" key="1">
    <citation type="submission" date="2014-03" db="EMBL/GenBank/DDBJ databases">
        <title>Draft genome of the hookworm Oesophagostomum dentatum.</title>
        <authorList>
            <person name="Mitreva M."/>
        </authorList>
    </citation>
    <scope>NUCLEOTIDE SEQUENCE [LARGE SCALE GENOMIC DNA]</scope>
    <source>
        <strain evidence="2 3">OD-Hann</strain>
    </source>
</reference>
<feature type="compositionally biased region" description="Polar residues" evidence="1">
    <location>
        <begin position="14"/>
        <end position="34"/>
    </location>
</feature>
<name>A0A0B1TND4_OESDE</name>
<dbReference type="OrthoDB" id="5871803at2759"/>
<proteinExistence type="predicted"/>
<feature type="region of interest" description="Disordered" evidence="1">
    <location>
        <begin position="51"/>
        <end position="102"/>
    </location>
</feature>
<feature type="compositionally biased region" description="Low complexity" evidence="1">
    <location>
        <begin position="53"/>
        <end position="65"/>
    </location>
</feature>
<dbReference type="Proteomes" id="UP000053660">
    <property type="component" value="Unassembled WGS sequence"/>
</dbReference>
<accession>A0A0B1TND4</accession>
<gene>
    <name evidence="2" type="ORF">OESDEN_00961</name>
</gene>
<sequence length="102" mass="10797">MISYSNIKRAFRSMKQTTPGSVPSCQMQNQHTPEMQQQTFMSPVMQSMCAQPSSVSSVHSQHNSSLEMAGGAGPASQSTYANLAPPSAAASTGTRDASENID</sequence>
<feature type="region of interest" description="Disordered" evidence="1">
    <location>
        <begin position="12"/>
        <end position="34"/>
    </location>
</feature>
<evidence type="ECO:0000313" key="3">
    <source>
        <dbReference type="Proteomes" id="UP000053660"/>
    </source>
</evidence>
<organism evidence="2 3">
    <name type="scientific">Oesophagostomum dentatum</name>
    <name type="common">Nodular worm</name>
    <dbReference type="NCBI Taxonomy" id="61180"/>
    <lineage>
        <taxon>Eukaryota</taxon>
        <taxon>Metazoa</taxon>
        <taxon>Ecdysozoa</taxon>
        <taxon>Nematoda</taxon>
        <taxon>Chromadorea</taxon>
        <taxon>Rhabditida</taxon>
        <taxon>Rhabditina</taxon>
        <taxon>Rhabditomorpha</taxon>
        <taxon>Strongyloidea</taxon>
        <taxon>Strongylidae</taxon>
        <taxon>Oesophagostomum</taxon>
    </lineage>
</organism>
<dbReference type="EMBL" id="KN549249">
    <property type="protein sequence ID" value="KHJ99048.1"/>
    <property type="molecule type" value="Genomic_DNA"/>
</dbReference>
<evidence type="ECO:0000313" key="2">
    <source>
        <dbReference type="EMBL" id="KHJ99048.1"/>
    </source>
</evidence>
<protein>
    <submittedName>
        <fullName evidence="2">Uncharacterized protein</fullName>
    </submittedName>
</protein>
<evidence type="ECO:0000256" key="1">
    <source>
        <dbReference type="SAM" id="MobiDB-lite"/>
    </source>
</evidence>
<dbReference type="AlphaFoldDB" id="A0A0B1TND4"/>
<keyword evidence="3" id="KW-1185">Reference proteome</keyword>